<accession>A0ABD3FG56</accession>
<protein>
    <submittedName>
        <fullName evidence="2">Uncharacterized protein</fullName>
    </submittedName>
</protein>
<keyword evidence="3" id="KW-1185">Reference proteome</keyword>
<name>A0ABD3FG56_9STRA</name>
<evidence type="ECO:0000313" key="3">
    <source>
        <dbReference type="Proteomes" id="UP001632037"/>
    </source>
</evidence>
<dbReference type="AlphaFoldDB" id="A0ABD3FG56"/>
<evidence type="ECO:0000313" key="2">
    <source>
        <dbReference type="EMBL" id="KAL3664676.1"/>
    </source>
</evidence>
<feature type="region of interest" description="Disordered" evidence="1">
    <location>
        <begin position="158"/>
        <end position="200"/>
    </location>
</feature>
<evidence type="ECO:0000256" key="1">
    <source>
        <dbReference type="SAM" id="MobiDB-lite"/>
    </source>
</evidence>
<organism evidence="2 3">
    <name type="scientific">Phytophthora oleae</name>
    <dbReference type="NCBI Taxonomy" id="2107226"/>
    <lineage>
        <taxon>Eukaryota</taxon>
        <taxon>Sar</taxon>
        <taxon>Stramenopiles</taxon>
        <taxon>Oomycota</taxon>
        <taxon>Peronosporomycetes</taxon>
        <taxon>Peronosporales</taxon>
        <taxon>Peronosporaceae</taxon>
        <taxon>Phytophthora</taxon>
    </lineage>
</organism>
<dbReference type="EMBL" id="JBIMZQ010000023">
    <property type="protein sequence ID" value="KAL3664676.1"/>
    <property type="molecule type" value="Genomic_DNA"/>
</dbReference>
<feature type="non-terminal residue" evidence="2">
    <location>
        <position position="1"/>
    </location>
</feature>
<reference evidence="2 3" key="1">
    <citation type="submission" date="2024-09" db="EMBL/GenBank/DDBJ databases">
        <title>Genome sequencing and assembly of Phytophthora oleae, isolate VK10A, causative agent of rot of olive drupes.</title>
        <authorList>
            <person name="Conti Taguali S."/>
            <person name="Riolo M."/>
            <person name="La Spada F."/>
            <person name="Cacciola S.O."/>
            <person name="Dionisio G."/>
        </authorList>
    </citation>
    <scope>NUCLEOTIDE SEQUENCE [LARGE SCALE GENOMIC DNA]</scope>
    <source>
        <strain evidence="2 3">VK10A</strain>
    </source>
</reference>
<feature type="region of interest" description="Disordered" evidence="1">
    <location>
        <begin position="93"/>
        <end position="141"/>
    </location>
</feature>
<gene>
    <name evidence="2" type="ORF">V7S43_010425</name>
</gene>
<comment type="caution">
    <text evidence="2">The sequence shown here is derived from an EMBL/GenBank/DDBJ whole genome shotgun (WGS) entry which is preliminary data.</text>
</comment>
<feature type="compositionally biased region" description="Basic and acidic residues" evidence="1">
    <location>
        <begin position="187"/>
        <end position="200"/>
    </location>
</feature>
<sequence length="200" mass="22607">QHCSANNHTGPTEPRTRTPSSLHNVLVLPHHTMSRPVDTPPSPSDSFLCDRIQQFRQRMRSRCLEAHRATVTASEAPAIPCLLQSWRKRIEAMDDSEAQQRHRGHCHFRKPGYTPSNSSTEESDESTASPPPCRFPFRGPRMHPRLERQQAVCSLSGIWSGFTSSSPPPSPEIYAKPRHRQHPYSRCGRDRDDHGKSSTA</sequence>
<dbReference type="Proteomes" id="UP001632037">
    <property type="component" value="Unassembled WGS sequence"/>
</dbReference>
<proteinExistence type="predicted"/>
<feature type="compositionally biased region" description="Basic residues" evidence="1">
    <location>
        <begin position="101"/>
        <end position="110"/>
    </location>
</feature>
<feature type="region of interest" description="Disordered" evidence="1">
    <location>
        <begin position="1"/>
        <end position="20"/>
    </location>
</feature>
<feature type="compositionally biased region" description="Polar residues" evidence="1">
    <location>
        <begin position="1"/>
        <end position="10"/>
    </location>
</feature>